<feature type="binding site" evidence="8">
    <location>
        <begin position="116"/>
        <end position="117"/>
    </location>
    <ligand>
        <name>substrate</name>
    </ligand>
</feature>
<comment type="similarity">
    <text evidence="2 10">Belongs to the phosphoglycerate mutase family. BPG-dependent PGAM subfamily.</text>
</comment>
<dbReference type="Pfam" id="PF00300">
    <property type="entry name" value="His_Phos_1"/>
    <property type="match status" value="1"/>
</dbReference>
<evidence type="ECO:0000256" key="1">
    <source>
        <dbReference type="ARBA" id="ARBA00000505"/>
    </source>
</evidence>
<feature type="binding site" evidence="8">
    <location>
        <position position="62"/>
    </location>
    <ligand>
        <name>substrate</name>
    </ligand>
</feature>
<dbReference type="EC" id="5.4.2.11" evidence="10"/>
<dbReference type="InterPro" id="IPR029033">
    <property type="entry name" value="His_PPase_superfam"/>
</dbReference>
<gene>
    <name evidence="11" type="ORF">BEMITA_LOCUS7325</name>
</gene>
<keyword evidence="5 10" id="KW-0324">Glycolysis</keyword>
<dbReference type="InterPro" id="IPR013078">
    <property type="entry name" value="His_Pase_superF_clade-1"/>
</dbReference>
<dbReference type="Proteomes" id="UP001152759">
    <property type="component" value="Chromosome 4"/>
</dbReference>
<keyword evidence="3" id="KW-0597">Phosphoprotein</keyword>
<name>A0A7S5HG58_BEMTA</name>
<feature type="binding site" evidence="8">
    <location>
        <begin position="10"/>
        <end position="17"/>
    </location>
    <ligand>
        <name>substrate</name>
    </ligand>
</feature>
<keyword evidence="13" id="KW-1185">Reference proteome</keyword>
<dbReference type="GO" id="GO:0004619">
    <property type="term" value="F:phosphoglycerate mutase activity"/>
    <property type="evidence" value="ECO:0007669"/>
    <property type="project" value="UniProtKB-EC"/>
</dbReference>
<protein>
    <recommendedName>
        <fullName evidence="10">Phosphoglycerate mutase</fullName>
        <ecNumber evidence="10">5.4.2.11</ecNumber>
        <ecNumber evidence="10">5.4.2.4</ecNumber>
    </recommendedName>
</protein>
<proteinExistence type="evidence at transcript level"/>
<dbReference type="EMBL" id="OU963865">
    <property type="protein sequence ID" value="CAH0388411.1"/>
    <property type="molecule type" value="Genomic_DNA"/>
</dbReference>
<evidence type="ECO:0000256" key="4">
    <source>
        <dbReference type="ARBA" id="ARBA00022801"/>
    </source>
</evidence>
<dbReference type="OrthoDB" id="354304at2759"/>
<feature type="site" description="Transition state stabilizer" evidence="9">
    <location>
        <position position="187"/>
    </location>
</feature>
<dbReference type="AlphaFoldDB" id="A0A7S5HG58"/>
<evidence type="ECO:0000256" key="8">
    <source>
        <dbReference type="PIRSR" id="PIRSR613078-2"/>
    </source>
</evidence>
<dbReference type="CDD" id="cd07067">
    <property type="entry name" value="HP_PGM_like"/>
    <property type="match status" value="1"/>
</dbReference>
<dbReference type="GO" id="GO:0004082">
    <property type="term" value="F:bisphosphoglycerate mutase activity"/>
    <property type="evidence" value="ECO:0007669"/>
    <property type="project" value="UniProtKB-EC"/>
</dbReference>
<comment type="catalytic activity">
    <reaction evidence="1 10">
        <text>(2R)-3-phospho-glyceroyl phosphate = (2R)-2,3-bisphosphoglycerate + H(+)</text>
        <dbReference type="Rhea" id="RHEA:17765"/>
        <dbReference type="ChEBI" id="CHEBI:15378"/>
        <dbReference type="ChEBI" id="CHEBI:57604"/>
        <dbReference type="ChEBI" id="CHEBI:58248"/>
        <dbReference type="EC" id="5.4.2.4"/>
    </reaction>
</comment>
<feature type="active site" description="Tele-phosphohistidine intermediate" evidence="7">
    <location>
        <position position="11"/>
    </location>
</feature>
<dbReference type="FunFam" id="3.40.50.1240:FF:000007">
    <property type="entry name" value="Phosphoglycerate mutase"/>
    <property type="match status" value="1"/>
</dbReference>
<dbReference type="NCBIfam" id="TIGR01258">
    <property type="entry name" value="pgm_1"/>
    <property type="match status" value="1"/>
</dbReference>
<keyword evidence="4" id="KW-0378">Hydrolase</keyword>
<evidence type="ECO:0000256" key="7">
    <source>
        <dbReference type="PIRSR" id="PIRSR613078-1"/>
    </source>
</evidence>
<evidence type="ECO:0000256" key="9">
    <source>
        <dbReference type="PIRSR" id="PIRSR613078-3"/>
    </source>
</evidence>
<evidence type="ECO:0000256" key="3">
    <source>
        <dbReference type="ARBA" id="ARBA00022553"/>
    </source>
</evidence>
<evidence type="ECO:0000256" key="2">
    <source>
        <dbReference type="ARBA" id="ARBA00006717"/>
    </source>
</evidence>
<sequence length="254" mass="28660">MAKYTIVMVRHGESEWNQKNLFCGWYDANLSPKGVDEAAAAGKALANANFKFDIAHTSVLTRAQKTLEAILKGIGQEDLPVCKTWRLNERHYGGLTGLNKAETAEKYGEDQVQIWRRSFDVPPPPMEPDHKYYDVIVNDARYKDGPPKDQFPKFESLKLTIERTLPYWNDTIIPQLKEGKKILIAAHGNSLRGIVKHLDQLTDAAIMELNLPTGIPFVYELDENFKPVVSMKFLGDEETVKKAMEAVAAQGKKK</sequence>
<comment type="catalytic activity">
    <reaction evidence="10">
        <text>(2R)-2-phosphoglycerate = (2R)-3-phosphoglycerate</text>
        <dbReference type="Rhea" id="RHEA:15901"/>
        <dbReference type="ChEBI" id="CHEBI:58272"/>
        <dbReference type="ChEBI" id="CHEBI:58289"/>
        <dbReference type="EC" id="5.4.2.11"/>
    </reaction>
</comment>
<feature type="active site" description="Proton donor/acceptor" evidence="7">
    <location>
        <position position="89"/>
    </location>
</feature>
<evidence type="ECO:0000256" key="5">
    <source>
        <dbReference type="ARBA" id="ARBA00023152"/>
    </source>
</evidence>
<dbReference type="SUPFAM" id="SSF53254">
    <property type="entry name" value="Phosphoglycerate mutase-like"/>
    <property type="match status" value="1"/>
</dbReference>
<dbReference type="NCBIfam" id="NF010713">
    <property type="entry name" value="PRK14115.1"/>
    <property type="match status" value="1"/>
</dbReference>
<feature type="binding site" evidence="8">
    <location>
        <begin position="188"/>
        <end position="189"/>
    </location>
    <ligand>
        <name>substrate</name>
    </ligand>
</feature>
<dbReference type="SMART" id="SM00855">
    <property type="entry name" value="PGAM"/>
    <property type="match status" value="1"/>
</dbReference>
<dbReference type="InterPro" id="IPR001345">
    <property type="entry name" value="PG/BPGM_mutase_AS"/>
</dbReference>
<dbReference type="EMBL" id="MN738129">
    <property type="protein sequence ID" value="QHB15666.1"/>
    <property type="molecule type" value="mRNA"/>
</dbReference>
<dbReference type="GO" id="GO:0006096">
    <property type="term" value="P:glycolytic process"/>
    <property type="evidence" value="ECO:0007669"/>
    <property type="project" value="UniProtKB-KW"/>
</dbReference>
<evidence type="ECO:0000313" key="11">
    <source>
        <dbReference type="EMBL" id="CAH0388411.1"/>
    </source>
</evidence>
<feature type="binding site" evidence="8">
    <location>
        <position position="100"/>
    </location>
    <ligand>
        <name>substrate</name>
    </ligand>
</feature>
<dbReference type="GO" id="GO:0016791">
    <property type="term" value="F:phosphatase activity"/>
    <property type="evidence" value="ECO:0007669"/>
    <property type="project" value="UniProtKB-ARBA"/>
</dbReference>
<dbReference type="PANTHER" id="PTHR11931">
    <property type="entry name" value="PHOSPHOGLYCERATE MUTASE"/>
    <property type="match status" value="1"/>
</dbReference>
<dbReference type="EC" id="5.4.2.4" evidence="10"/>
<dbReference type="Gene3D" id="3.40.50.1240">
    <property type="entry name" value="Phosphoglycerate mutase-like"/>
    <property type="match status" value="1"/>
</dbReference>
<dbReference type="InterPro" id="IPR005952">
    <property type="entry name" value="Phosphogly_mut1"/>
</dbReference>
<reference evidence="11" key="2">
    <citation type="submission" date="2021-12" db="EMBL/GenBank/DDBJ databases">
        <authorList>
            <person name="King R."/>
        </authorList>
    </citation>
    <scope>NUCLEOTIDE SEQUENCE</scope>
</reference>
<feature type="binding site" evidence="8">
    <location>
        <begin position="89"/>
        <end position="92"/>
    </location>
    <ligand>
        <name>substrate</name>
    </ligand>
</feature>
<evidence type="ECO:0000313" key="13">
    <source>
        <dbReference type="Proteomes" id="UP001152759"/>
    </source>
</evidence>
<organism evidence="12">
    <name type="scientific">Bemisia tabaci</name>
    <name type="common">Sweetpotato whitefly</name>
    <name type="synonym">Aleurodes tabaci</name>
    <dbReference type="NCBI Taxonomy" id="7038"/>
    <lineage>
        <taxon>Eukaryota</taxon>
        <taxon>Metazoa</taxon>
        <taxon>Ecdysozoa</taxon>
        <taxon>Arthropoda</taxon>
        <taxon>Hexapoda</taxon>
        <taxon>Insecta</taxon>
        <taxon>Pterygota</taxon>
        <taxon>Neoptera</taxon>
        <taxon>Paraneoptera</taxon>
        <taxon>Hemiptera</taxon>
        <taxon>Sternorrhyncha</taxon>
        <taxon>Aleyrodoidea</taxon>
        <taxon>Aleyrodidae</taxon>
        <taxon>Aleyrodinae</taxon>
        <taxon>Bemisia</taxon>
    </lineage>
</organism>
<keyword evidence="6 10" id="KW-0413">Isomerase</keyword>
<evidence type="ECO:0000256" key="6">
    <source>
        <dbReference type="ARBA" id="ARBA00023235"/>
    </source>
</evidence>
<evidence type="ECO:0000313" key="12">
    <source>
        <dbReference type="EMBL" id="QHB15666.1"/>
    </source>
</evidence>
<accession>A0A7S5HG58</accession>
<dbReference type="PROSITE" id="PS00175">
    <property type="entry name" value="PG_MUTASE"/>
    <property type="match status" value="1"/>
</dbReference>
<reference evidence="12" key="1">
    <citation type="submission" date="2019-11" db="EMBL/GenBank/DDBJ databases">
        <title>Identification of Saliva Proteins of the Whitefly Bemisia tabaci by Transcriptome and LC-MS/MS Analyses.</title>
        <authorList>
            <person name="Huang H.-J."/>
        </authorList>
    </citation>
    <scope>NUCLEOTIDE SEQUENCE</scope>
</reference>
<dbReference type="KEGG" id="btab:109035417"/>
<evidence type="ECO:0000256" key="10">
    <source>
        <dbReference type="RuleBase" id="RU004511"/>
    </source>
</evidence>
<dbReference type="HAMAP" id="MF_01039">
    <property type="entry name" value="PGAM_GpmA"/>
    <property type="match status" value="1"/>
</dbReference>